<organism evidence="4">
    <name type="scientific">OCS116 cluster bacterium</name>
    <dbReference type="NCBI Taxonomy" id="2030921"/>
    <lineage>
        <taxon>Bacteria</taxon>
        <taxon>Pseudomonadati</taxon>
        <taxon>Pseudomonadota</taxon>
        <taxon>Alphaproteobacteria</taxon>
        <taxon>OCS116 cluster</taxon>
    </lineage>
</organism>
<feature type="domain" description="ABC transporter" evidence="3">
    <location>
        <begin position="4"/>
        <end position="199"/>
    </location>
</feature>
<dbReference type="InterPro" id="IPR027417">
    <property type="entry name" value="P-loop_NTPase"/>
</dbReference>
<accession>A0A2A4Z5E3</accession>
<evidence type="ECO:0000313" key="4">
    <source>
        <dbReference type="EMBL" id="PCJ01788.1"/>
    </source>
</evidence>
<dbReference type="SMART" id="SM00382">
    <property type="entry name" value="AAA"/>
    <property type="match status" value="1"/>
</dbReference>
<dbReference type="EMBL" id="NVUS01000006">
    <property type="protein sequence ID" value="PCJ01788.1"/>
    <property type="molecule type" value="Genomic_DNA"/>
</dbReference>
<dbReference type="GO" id="GO:0016887">
    <property type="term" value="F:ATP hydrolysis activity"/>
    <property type="evidence" value="ECO:0007669"/>
    <property type="project" value="InterPro"/>
</dbReference>
<dbReference type="PROSITE" id="PS50893">
    <property type="entry name" value="ABC_TRANSPORTER_2"/>
    <property type="match status" value="1"/>
</dbReference>
<name>A0A2A4Z5E3_9PROT</name>
<keyword evidence="1" id="KW-0547">Nucleotide-binding</keyword>
<sequence>MFVLTINNLIIVPIQVERLELKAGITALVAPSGAGKSRLFAAIADLIVNEGEVALDGMDRNDMPATEWRKMVRYVSAEPSWWADTAQDHLPNDEKTRQMAARFGLAPELFGRQIEQLSTGERQRFGLLRALVDEPQVILLDEPTAALDHETSLKIEAELLRLAGEGRIIFVISHSEAQIGRIAERVVKIVDGQVSGEEK</sequence>
<evidence type="ECO:0000256" key="2">
    <source>
        <dbReference type="ARBA" id="ARBA00022840"/>
    </source>
</evidence>
<dbReference type="InterPro" id="IPR003593">
    <property type="entry name" value="AAA+_ATPase"/>
</dbReference>
<dbReference type="AlphaFoldDB" id="A0A2A4Z5E3"/>
<comment type="caution">
    <text evidence="4">The sequence shown here is derived from an EMBL/GenBank/DDBJ whole genome shotgun (WGS) entry which is preliminary data.</text>
</comment>
<keyword evidence="2 4" id="KW-0067">ATP-binding</keyword>
<dbReference type="InterPro" id="IPR003439">
    <property type="entry name" value="ABC_transporter-like_ATP-bd"/>
</dbReference>
<reference evidence="4" key="2">
    <citation type="journal article" date="2018" name="ISME J.">
        <title>A dynamic microbial community with high functional redundancy inhabits the cold, oxic subseafloor aquifer.</title>
        <authorList>
            <person name="Tully B.J."/>
            <person name="Wheat C.G."/>
            <person name="Glazer B.T."/>
            <person name="Huber J.A."/>
        </authorList>
    </citation>
    <scope>NUCLEOTIDE SEQUENCE</scope>
    <source>
        <strain evidence="4">NORP83</strain>
    </source>
</reference>
<reference key="1">
    <citation type="submission" date="2017-08" db="EMBL/GenBank/DDBJ databases">
        <title>A dynamic microbial community with high functional redundancy inhabits the cold, oxic subseafloor aquifer.</title>
        <authorList>
            <person name="Tully B.J."/>
            <person name="Wheat C.G."/>
            <person name="Glazer B.T."/>
            <person name="Huber J.A."/>
        </authorList>
    </citation>
    <scope>NUCLEOTIDE SEQUENCE [LARGE SCALE GENOMIC DNA]</scope>
</reference>
<dbReference type="Pfam" id="PF00005">
    <property type="entry name" value="ABC_tran"/>
    <property type="match status" value="1"/>
</dbReference>
<dbReference type="GO" id="GO:0005524">
    <property type="term" value="F:ATP binding"/>
    <property type="evidence" value="ECO:0007669"/>
    <property type="project" value="UniProtKB-KW"/>
</dbReference>
<dbReference type="PANTHER" id="PTHR43119">
    <property type="entry name" value="ABC TRANSPORT PROTEIN ATP-BINDING COMPONENT-RELATED"/>
    <property type="match status" value="1"/>
</dbReference>
<proteinExistence type="predicted"/>
<evidence type="ECO:0000259" key="3">
    <source>
        <dbReference type="PROSITE" id="PS50893"/>
    </source>
</evidence>
<evidence type="ECO:0000256" key="1">
    <source>
        <dbReference type="ARBA" id="ARBA00022741"/>
    </source>
</evidence>
<dbReference type="SUPFAM" id="SSF52540">
    <property type="entry name" value="P-loop containing nucleoside triphosphate hydrolases"/>
    <property type="match status" value="1"/>
</dbReference>
<dbReference type="Gene3D" id="3.40.50.300">
    <property type="entry name" value="P-loop containing nucleotide triphosphate hydrolases"/>
    <property type="match status" value="1"/>
</dbReference>
<protein>
    <submittedName>
        <fullName evidence="4">ATP-binding protein</fullName>
    </submittedName>
</protein>
<gene>
    <name evidence="4" type="ORF">COB13_06300</name>
</gene>
<dbReference type="PANTHER" id="PTHR43119:SF1">
    <property type="entry name" value="ABC TRANSPORTER DOMAIN-CONTAINING PROTEIN"/>
    <property type="match status" value="1"/>
</dbReference>